<sequence length="137" mass="15253">MLQDHPFFGVGFGNFTRLFEKYKHPSTPSGYIATTTENMYLMFACETGIIGLVTALILFFALIRVIYKGYRAASPGPDKDFLLVSLGAFCGFLFNMATWDALNQPTVRMTFWMLVGLAFAQMRILASRNGLKGEQGA</sequence>
<proteinExistence type="predicted"/>
<accession>A0A1F6C4D5</accession>
<dbReference type="InterPro" id="IPR051533">
    <property type="entry name" value="WaaL-like"/>
</dbReference>
<evidence type="ECO:0000256" key="1">
    <source>
        <dbReference type="SAM" id="Phobius"/>
    </source>
</evidence>
<evidence type="ECO:0000313" key="2">
    <source>
        <dbReference type="EMBL" id="OGG44066.1"/>
    </source>
</evidence>
<dbReference type="PANTHER" id="PTHR37422:SF13">
    <property type="entry name" value="LIPOPOLYSACCHARIDE BIOSYNTHESIS PROTEIN PA4999-RELATED"/>
    <property type="match status" value="1"/>
</dbReference>
<evidence type="ECO:0008006" key="4">
    <source>
        <dbReference type="Google" id="ProtNLM"/>
    </source>
</evidence>
<keyword evidence="1" id="KW-0812">Transmembrane</keyword>
<feature type="transmembrane region" description="Helical" evidence="1">
    <location>
        <begin position="109"/>
        <end position="126"/>
    </location>
</feature>
<dbReference type="PANTHER" id="PTHR37422">
    <property type="entry name" value="TEICHURONIC ACID BIOSYNTHESIS PROTEIN TUAE"/>
    <property type="match status" value="1"/>
</dbReference>
<gene>
    <name evidence="2" type="ORF">A3F84_28090</name>
</gene>
<feature type="transmembrane region" description="Helical" evidence="1">
    <location>
        <begin position="40"/>
        <end position="67"/>
    </location>
</feature>
<keyword evidence="1" id="KW-0472">Membrane</keyword>
<name>A0A1F6C4D5_HANXR</name>
<protein>
    <recommendedName>
        <fullName evidence="4">O-antigen polymerase</fullName>
    </recommendedName>
</protein>
<comment type="caution">
    <text evidence="2">The sequence shown here is derived from an EMBL/GenBank/DDBJ whole genome shotgun (WGS) entry which is preliminary data.</text>
</comment>
<dbReference type="Proteomes" id="UP000178606">
    <property type="component" value="Unassembled WGS sequence"/>
</dbReference>
<keyword evidence="1" id="KW-1133">Transmembrane helix</keyword>
<feature type="transmembrane region" description="Helical" evidence="1">
    <location>
        <begin position="79"/>
        <end position="97"/>
    </location>
</feature>
<reference evidence="2 3" key="1">
    <citation type="journal article" date="2016" name="Nat. Commun.">
        <title>Thousands of microbial genomes shed light on interconnected biogeochemical processes in an aquifer system.</title>
        <authorList>
            <person name="Anantharaman K."/>
            <person name="Brown C.T."/>
            <person name="Hug L.A."/>
            <person name="Sharon I."/>
            <person name="Castelle C.J."/>
            <person name="Probst A.J."/>
            <person name="Thomas B.C."/>
            <person name="Singh A."/>
            <person name="Wilkins M.J."/>
            <person name="Karaoz U."/>
            <person name="Brodie E.L."/>
            <person name="Williams K.H."/>
            <person name="Hubbard S.S."/>
            <person name="Banfield J.F."/>
        </authorList>
    </citation>
    <scope>NUCLEOTIDE SEQUENCE [LARGE SCALE GENOMIC DNA]</scope>
    <source>
        <strain evidence="3">RIFCSPLOWO2_12_FULL_64_10</strain>
    </source>
</reference>
<dbReference type="AlphaFoldDB" id="A0A1F6C4D5"/>
<organism evidence="2 3">
    <name type="scientific">Handelsmanbacteria sp. (strain RIFCSPLOWO2_12_FULL_64_10)</name>
    <dbReference type="NCBI Taxonomy" id="1817868"/>
    <lineage>
        <taxon>Bacteria</taxon>
        <taxon>Candidatus Handelsmaniibacteriota</taxon>
    </lineage>
</organism>
<evidence type="ECO:0000313" key="3">
    <source>
        <dbReference type="Proteomes" id="UP000178606"/>
    </source>
</evidence>
<dbReference type="EMBL" id="MFKF01000418">
    <property type="protein sequence ID" value="OGG44066.1"/>
    <property type="molecule type" value="Genomic_DNA"/>
</dbReference>